<dbReference type="Pfam" id="PF00809">
    <property type="entry name" value="Pterin_bind"/>
    <property type="match status" value="1"/>
</dbReference>
<keyword evidence="18" id="KW-1185">Reference proteome</keyword>
<dbReference type="GO" id="GO:0004156">
    <property type="term" value="F:dihydropteroate synthase activity"/>
    <property type="evidence" value="ECO:0007669"/>
    <property type="project" value="UniProtKB-EC"/>
</dbReference>
<dbReference type="InterPro" id="IPR000489">
    <property type="entry name" value="Pterin-binding_dom"/>
</dbReference>
<dbReference type="SUPFAM" id="SSF51717">
    <property type="entry name" value="Dihydropteroate synthetase-like"/>
    <property type="match status" value="1"/>
</dbReference>
<keyword evidence="15" id="KW-0511">Multifunctional enzyme</keyword>
<dbReference type="InterPro" id="IPR011005">
    <property type="entry name" value="Dihydropteroate_synth-like_sf"/>
</dbReference>
<dbReference type="NCBIfam" id="TIGR01498">
    <property type="entry name" value="folK"/>
    <property type="match status" value="1"/>
</dbReference>
<evidence type="ECO:0000256" key="15">
    <source>
        <dbReference type="ARBA" id="ARBA00023268"/>
    </source>
</evidence>
<dbReference type="Gene3D" id="3.30.70.560">
    <property type="entry name" value="7,8-Dihydro-6-hydroxymethylpterin-pyrophosphokinase HPPK"/>
    <property type="match status" value="1"/>
</dbReference>
<proteinExistence type="inferred from homology"/>
<keyword evidence="12" id="KW-0067">ATP-binding</keyword>
<evidence type="ECO:0000313" key="17">
    <source>
        <dbReference type="EMBL" id="MEC4176303.1"/>
    </source>
</evidence>
<dbReference type="CDD" id="cd00739">
    <property type="entry name" value="DHPS"/>
    <property type="match status" value="1"/>
</dbReference>
<keyword evidence="9" id="KW-0479">Metal-binding</keyword>
<dbReference type="PANTHER" id="PTHR20941:SF1">
    <property type="entry name" value="FOLIC ACID SYNTHESIS PROTEIN FOL1"/>
    <property type="match status" value="1"/>
</dbReference>
<evidence type="ECO:0000256" key="9">
    <source>
        <dbReference type="ARBA" id="ARBA00022723"/>
    </source>
</evidence>
<dbReference type="Gene3D" id="3.20.20.20">
    <property type="entry name" value="Dihydropteroate synthase-like"/>
    <property type="match status" value="1"/>
</dbReference>
<dbReference type="EMBL" id="JAYMFF010000014">
    <property type="protein sequence ID" value="MEC4176303.1"/>
    <property type="molecule type" value="Genomic_DNA"/>
</dbReference>
<dbReference type="InterPro" id="IPR000550">
    <property type="entry name" value="Hppk"/>
</dbReference>
<dbReference type="SUPFAM" id="SSF55083">
    <property type="entry name" value="6-hydroxymethyl-7,8-dihydropterin pyrophosphokinase, HPPK"/>
    <property type="match status" value="1"/>
</dbReference>
<dbReference type="PANTHER" id="PTHR20941">
    <property type="entry name" value="FOLATE SYNTHESIS PROTEINS"/>
    <property type="match status" value="1"/>
</dbReference>
<comment type="catalytic activity">
    <reaction evidence="1">
        <text>(7,8-dihydropterin-6-yl)methyl diphosphate + 4-aminobenzoate = 7,8-dihydropteroate + diphosphate</text>
        <dbReference type="Rhea" id="RHEA:19949"/>
        <dbReference type="ChEBI" id="CHEBI:17836"/>
        <dbReference type="ChEBI" id="CHEBI:17839"/>
        <dbReference type="ChEBI" id="CHEBI:33019"/>
        <dbReference type="ChEBI" id="CHEBI:72950"/>
        <dbReference type="EC" id="2.5.1.15"/>
    </reaction>
</comment>
<dbReference type="InterPro" id="IPR045031">
    <property type="entry name" value="DHP_synth-like"/>
</dbReference>
<evidence type="ECO:0000256" key="8">
    <source>
        <dbReference type="ARBA" id="ARBA00022679"/>
    </source>
</evidence>
<sequence>MIWHCGRFDFDTSTPVIMGIVNVTPDSFSDGGSYLDADAAVAHGLDLAAQGAAIIDVGGESTRPGSDPVDPETEWQRIGAVIAALSERELCVSVDTRHAEVARRALEAGASIINDVSGFRDPAMVEVARHSGCGCVVMHMAGEPKTMQENPVYQDVVAEVRDYLRDRAAELEAAGIDHSRICIDPGPGFGKTPKQTIELMRNLHELVHLGYPVMVAASRKSYVGYAYQVEEPHERDVASAAEALLACELGAGVVRTHNVEMTVAALKDLRPAVLLGLGSNVALVAEPGEETEAKIAQINLAVGQLCALPDTQIIDMAPFYESEPAYYTEQDNFVNTVVLLRSGLPPKELLGYLHGIENSLGRVRERENGPRTLDIDILDYQMYVASDDELTLPHPRVAERDFVVKPLLEILPGWELADGTPVGSVPEAERVGKARRL</sequence>
<evidence type="ECO:0000256" key="3">
    <source>
        <dbReference type="ARBA" id="ARBA00001946"/>
    </source>
</evidence>
<keyword evidence="10" id="KW-0547">Nucleotide-binding</keyword>
<evidence type="ECO:0000259" key="16">
    <source>
        <dbReference type="PROSITE" id="PS50972"/>
    </source>
</evidence>
<evidence type="ECO:0000256" key="11">
    <source>
        <dbReference type="ARBA" id="ARBA00022777"/>
    </source>
</evidence>
<accession>A0ABU6IIL8</accession>
<evidence type="ECO:0000256" key="13">
    <source>
        <dbReference type="ARBA" id="ARBA00022842"/>
    </source>
</evidence>
<dbReference type="PROSITE" id="PS00793">
    <property type="entry name" value="DHPS_2"/>
    <property type="match status" value="1"/>
</dbReference>
<dbReference type="InterPro" id="IPR035907">
    <property type="entry name" value="Hppk_sf"/>
</dbReference>
<comment type="catalytic activity">
    <reaction evidence="2">
        <text>6-hydroxymethyl-7,8-dihydropterin + ATP = (7,8-dihydropterin-6-yl)methyl diphosphate + AMP + H(+)</text>
        <dbReference type="Rhea" id="RHEA:11412"/>
        <dbReference type="ChEBI" id="CHEBI:15378"/>
        <dbReference type="ChEBI" id="CHEBI:30616"/>
        <dbReference type="ChEBI" id="CHEBI:44841"/>
        <dbReference type="ChEBI" id="CHEBI:72950"/>
        <dbReference type="ChEBI" id="CHEBI:456215"/>
        <dbReference type="EC" id="2.7.6.3"/>
    </reaction>
</comment>
<dbReference type="Pfam" id="PF01288">
    <property type="entry name" value="HPPK"/>
    <property type="match status" value="1"/>
</dbReference>
<dbReference type="EC" id="2.5.1.15" evidence="17"/>
<dbReference type="NCBIfam" id="TIGR01496">
    <property type="entry name" value="DHPS"/>
    <property type="match status" value="1"/>
</dbReference>
<keyword evidence="11" id="KW-0418">Kinase</keyword>
<evidence type="ECO:0000313" key="18">
    <source>
        <dbReference type="Proteomes" id="UP001349994"/>
    </source>
</evidence>
<evidence type="ECO:0000256" key="12">
    <source>
        <dbReference type="ARBA" id="ARBA00022840"/>
    </source>
</evidence>
<dbReference type="PROSITE" id="PS50972">
    <property type="entry name" value="PTERIN_BINDING"/>
    <property type="match status" value="1"/>
</dbReference>
<evidence type="ECO:0000256" key="2">
    <source>
        <dbReference type="ARBA" id="ARBA00000198"/>
    </source>
</evidence>
<evidence type="ECO:0000256" key="7">
    <source>
        <dbReference type="ARBA" id="ARBA00009951"/>
    </source>
</evidence>
<dbReference type="RefSeq" id="WP_326424909.1">
    <property type="nucleotide sequence ID" value="NZ_JAYMFF010000014.1"/>
</dbReference>
<evidence type="ECO:0000256" key="4">
    <source>
        <dbReference type="ARBA" id="ARBA00004763"/>
    </source>
</evidence>
<evidence type="ECO:0000256" key="10">
    <source>
        <dbReference type="ARBA" id="ARBA00022741"/>
    </source>
</evidence>
<comment type="similarity">
    <text evidence="6">Belongs to the DHPS family.</text>
</comment>
<keyword evidence="8 17" id="KW-0808">Transferase</keyword>
<comment type="caution">
    <text evidence="17">The sequence shown here is derived from an EMBL/GenBank/DDBJ whole genome shotgun (WGS) entry which is preliminary data.</text>
</comment>
<keyword evidence="13" id="KW-0460">Magnesium</keyword>
<keyword evidence="14" id="KW-0289">Folate biosynthesis</keyword>
<dbReference type="CDD" id="cd00483">
    <property type="entry name" value="HPPK"/>
    <property type="match status" value="1"/>
</dbReference>
<comment type="cofactor">
    <cofactor evidence="3">
        <name>Mg(2+)</name>
        <dbReference type="ChEBI" id="CHEBI:18420"/>
    </cofactor>
</comment>
<comment type="pathway">
    <text evidence="5">Cofactor biosynthesis; tetrahydrofolate biosynthesis; 2-amino-4-hydroxy-6-hydroxymethyl-7,8-dihydropteridine diphosphate from 7,8-dihydroneopterin triphosphate: step 4/4.</text>
</comment>
<dbReference type="InterPro" id="IPR006390">
    <property type="entry name" value="DHP_synth_dom"/>
</dbReference>
<name>A0ABU6IIL8_9ACTN</name>
<dbReference type="PROSITE" id="PS00792">
    <property type="entry name" value="DHPS_1"/>
    <property type="match status" value="1"/>
</dbReference>
<evidence type="ECO:0000256" key="5">
    <source>
        <dbReference type="ARBA" id="ARBA00005051"/>
    </source>
</evidence>
<comment type="pathway">
    <text evidence="4">Cofactor biosynthesis; tetrahydrofolate biosynthesis; 7,8-dihydrofolate from 2-amino-4-hydroxy-6-hydroxymethyl-7,8-dihydropteridine diphosphate and 4-aminobenzoate: step 1/2.</text>
</comment>
<comment type="similarity">
    <text evidence="7">In the C-terminal section; belongs to the DHPS family.</text>
</comment>
<organism evidence="17 18">
    <name type="scientific">Adlercreutzia wanghongyangiae</name>
    <dbReference type="NCBI Taxonomy" id="3111451"/>
    <lineage>
        <taxon>Bacteria</taxon>
        <taxon>Bacillati</taxon>
        <taxon>Actinomycetota</taxon>
        <taxon>Coriobacteriia</taxon>
        <taxon>Eggerthellales</taxon>
        <taxon>Eggerthellaceae</taxon>
        <taxon>Adlercreutzia</taxon>
    </lineage>
</organism>
<reference evidence="17 18" key="1">
    <citation type="submission" date="2024-01" db="EMBL/GenBank/DDBJ databases">
        <title>novel species in genus Adlercreutzia.</title>
        <authorList>
            <person name="Liu X."/>
        </authorList>
    </citation>
    <scope>NUCLEOTIDE SEQUENCE [LARGE SCALE GENOMIC DNA]</scope>
    <source>
        <strain evidence="17 18">R7</strain>
    </source>
</reference>
<gene>
    <name evidence="17" type="primary">folP</name>
    <name evidence="17" type="ORF">VIN30_07555</name>
</gene>
<evidence type="ECO:0000256" key="14">
    <source>
        <dbReference type="ARBA" id="ARBA00022909"/>
    </source>
</evidence>
<evidence type="ECO:0000256" key="6">
    <source>
        <dbReference type="ARBA" id="ARBA00009503"/>
    </source>
</evidence>
<feature type="domain" description="Pterin-binding" evidence="16">
    <location>
        <begin position="15"/>
        <end position="267"/>
    </location>
</feature>
<protein>
    <submittedName>
        <fullName evidence="17">Dihydropteroate synthase</fullName>
        <ecNumber evidence="17">2.5.1.15</ecNumber>
    </submittedName>
</protein>
<evidence type="ECO:0000256" key="1">
    <source>
        <dbReference type="ARBA" id="ARBA00000012"/>
    </source>
</evidence>
<dbReference type="Proteomes" id="UP001349994">
    <property type="component" value="Unassembled WGS sequence"/>
</dbReference>